<comment type="caution">
    <text evidence="2">The sequence shown here is derived from an EMBL/GenBank/DDBJ whole genome shotgun (WGS) entry which is preliminary data.</text>
</comment>
<accession>A0A138A7U0</accession>
<proteinExistence type="predicted"/>
<feature type="chain" id="PRO_5038521840" description="Secreted protein" evidence="1">
    <location>
        <begin position="26"/>
        <end position="139"/>
    </location>
</feature>
<dbReference type="AlphaFoldDB" id="A0A138A7U0"/>
<dbReference type="STRING" id="239498.AXK60_10500"/>
<reference evidence="3" key="1">
    <citation type="submission" date="2016-02" db="EMBL/GenBank/DDBJ databases">
        <authorList>
            <person name="Wen L."/>
            <person name="He K."/>
            <person name="Yang H."/>
        </authorList>
    </citation>
    <scope>NUCLEOTIDE SEQUENCE [LARGE SCALE GENOMIC DNA]</scope>
    <source>
        <strain evidence="3">JCM 15929</strain>
    </source>
</reference>
<dbReference type="OrthoDB" id="5149662at2"/>
<evidence type="ECO:0000313" key="3">
    <source>
        <dbReference type="Proteomes" id="UP000070258"/>
    </source>
</evidence>
<keyword evidence="1" id="KW-0732">Signal</keyword>
<gene>
    <name evidence="2" type="ORF">AXK60_10500</name>
</gene>
<evidence type="ECO:0000256" key="1">
    <source>
        <dbReference type="SAM" id="SignalP"/>
    </source>
</evidence>
<dbReference type="RefSeq" id="WP_068572153.1">
    <property type="nucleotide sequence ID" value="NZ_LSRF01000056.1"/>
</dbReference>
<dbReference type="EMBL" id="LSRF01000056">
    <property type="protein sequence ID" value="KXP06506.1"/>
    <property type="molecule type" value="Genomic_DNA"/>
</dbReference>
<evidence type="ECO:0008006" key="4">
    <source>
        <dbReference type="Google" id="ProtNLM"/>
    </source>
</evidence>
<name>A0A138A7U0_9ACTN</name>
<dbReference type="Proteomes" id="UP000070258">
    <property type="component" value="Unassembled WGS sequence"/>
</dbReference>
<organism evidence="2 3">
    <name type="scientific">Tsukamurella pseudospumae</name>
    <dbReference type="NCBI Taxonomy" id="239498"/>
    <lineage>
        <taxon>Bacteria</taxon>
        <taxon>Bacillati</taxon>
        <taxon>Actinomycetota</taxon>
        <taxon>Actinomycetes</taxon>
        <taxon>Mycobacteriales</taxon>
        <taxon>Tsukamurellaceae</taxon>
        <taxon>Tsukamurella</taxon>
    </lineage>
</organism>
<evidence type="ECO:0000313" key="2">
    <source>
        <dbReference type="EMBL" id="KXP06506.1"/>
    </source>
</evidence>
<feature type="signal peptide" evidence="1">
    <location>
        <begin position="1"/>
        <end position="25"/>
    </location>
</feature>
<sequence>MTPVRLAVAAATVVASATLVLPAVAAAAPTPAKPSSPVIRDCLGKPTVKPTRIVLACADAGSALTRIVWHEWNANDAIGSATLEENDCTPNCASGRTVKRAVGINAHTPVGTGADRRFTVITYGASGSWGNSFQDAQLP</sequence>
<protein>
    <recommendedName>
        <fullName evidence="4">Secreted protein</fullName>
    </recommendedName>
</protein>